<keyword evidence="1" id="KW-0808">Transferase</keyword>
<evidence type="ECO:0000256" key="1">
    <source>
        <dbReference type="ARBA" id="ARBA00022679"/>
    </source>
</evidence>
<evidence type="ECO:0000313" key="4">
    <source>
        <dbReference type="Proteomes" id="UP000321362"/>
    </source>
</evidence>
<dbReference type="OrthoDB" id="1404523at2"/>
<protein>
    <submittedName>
        <fullName evidence="3">Beta-ketoacyl synthase</fullName>
    </submittedName>
</protein>
<dbReference type="InterPro" id="IPR014030">
    <property type="entry name" value="Ketoacyl_synth_N"/>
</dbReference>
<dbReference type="Proteomes" id="UP000321362">
    <property type="component" value="Chromosome"/>
</dbReference>
<dbReference type="Gene3D" id="3.40.47.10">
    <property type="match status" value="1"/>
</dbReference>
<organism evidence="3 4">
    <name type="scientific">Mucilaginibacter ginsenosidivorax</name>
    <dbReference type="NCBI Taxonomy" id="862126"/>
    <lineage>
        <taxon>Bacteria</taxon>
        <taxon>Pseudomonadati</taxon>
        <taxon>Bacteroidota</taxon>
        <taxon>Sphingobacteriia</taxon>
        <taxon>Sphingobacteriales</taxon>
        <taxon>Sphingobacteriaceae</taxon>
        <taxon>Mucilaginibacter</taxon>
    </lineage>
</organism>
<dbReference type="PANTHER" id="PTHR11712:SF336">
    <property type="entry name" value="3-OXOACYL-[ACYL-CARRIER-PROTEIN] SYNTHASE, MITOCHONDRIAL"/>
    <property type="match status" value="1"/>
</dbReference>
<dbReference type="GO" id="GO:0006633">
    <property type="term" value="P:fatty acid biosynthetic process"/>
    <property type="evidence" value="ECO:0007669"/>
    <property type="project" value="TreeGrafter"/>
</dbReference>
<dbReference type="SUPFAM" id="SSF53901">
    <property type="entry name" value="Thiolase-like"/>
    <property type="match status" value="2"/>
</dbReference>
<dbReference type="GO" id="GO:0005829">
    <property type="term" value="C:cytosol"/>
    <property type="evidence" value="ECO:0007669"/>
    <property type="project" value="TreeGrafter"/>
</dbReference>
<dbReference type="InterPro" id="IPR000794">
    <property type="entry name" value="Beta-ketoacyl_synthase"/>
</dbReference>
<dbReference type="Pfam" id="PF13723">
    <property type="entry name" value="Ketoacyl-synt_2"/>
    <property type="match status" value="1"/>
</dbReference>
<dbReference type="RefSeq" id="WP_147053890.1">
    <property type="nucleotide sequence ID" value="NZ_CP042437.1"/>
</dbReference>
<dbReference type="GO" id="GO:0004315">
    <property type="term" value="F:3-oxoacyl-[acyl-carrier-protein] synthase activity"/>
    <property type="evidence" value="ECO:0007669"/>
    <property type="project" value="TreeGrafter"/>
</dbReference>
<dbReference type="KEGG" id="mgk:FSB76_12450"/>
<name>A0A5B8VYN1_9SPHI</name>
<evidence type="ECO:0000259" key="2">
    <source>
        <dbReference type="Pfam" id="PF13723"/>
    </source>
</evidence>
<proteinExistence type="predicted"/>
<sequence length="347" mass="37771">MYIRSTANISPQKTFGKVPFLDEIVIYEGNRLNCVTPDYKEIIDPKLIRRMSRVIKMGVASAMACLQDAGVTNPDAIITGTAYGCLEDTGVFLSKMVERGEELLTPTSFIQSTHNTIGAQVALLLHCNNYNNTFVNGGSSFESSLLDAQMLLQEGEAKNVLVGGIDEITDISHGILSRFGLYKRGATSNTDLYNTNSKGTVAGEGSAFFLLTNEASGNDLAKLDAVATFYKPANYAAVEQQIESFLAAQDLSMYDISLVVAGNNGDAQNDAVYDYLEGSLFNYCNVARYKHLCGEYPTSSAFALWHAAQIVKTNTIPGAEPITPIKKILVYNHYQNNCHSLMLLSAC</sequence>
<dbReference type="InterPro" id="IPR016039">
    <property type="entry name" value="Thiolase-like"/>
</dbReference>
<evidence type="ECO:0000313" key="3">
    <source>
        <dbReference type="EMBL" id="QEC76720.1"/>
    </source>
</evidence>
<feature type="domain" description="Beta-ketoacyl synthase-like N-terminal" evidence="2">
    <location>
        <begin position="43"/>
        <end position="169"/>
    </location>
</feature>
<gene>
    <name evidence="3" type="ORF">FSB76_12450</name>
</gene>
<keyword evidence="4" id="KW-1185">Reference proteome</keyword>
<accession>A0A5B8VYN1</accession>
<dbReference type="EMBL" id="CP042437">
    <property type="protein sequence ID" value="QEC76720.1"/>
    <property type="molecule type" value="Genomic_DNA"/>
</dbReference>
<dbReference type="AlphaFoldDB" id="A0A5B8VYN1"/>
<dbReference type="PANTHER" id="PTHR11712">
    <property type="entry name" value="POLYKETIDE SYNTHASE-RELATED"/>
    <property type="match status" value="1"/>
</dbReference>
<reference evidence="3 4" key="1">
    <citation type="journal article" date="2013" name="J. Microbiol.">
        <title>Mucilaginibacter ginsenosidivorax sp. nov., with ginsenoside converting activity isolated from sediment.</title>
        <authorList>
            <person name="Kim J.K."/>
            <person name="Choi T.E."/>
            <person name="Liu Q.M."/>
            <person name="Park H.Y."/>
            <person name="Yi T.H."/>
            <person name="Yoon M.H."/>
            <person name="Kim S.C."/>
            <person name="Im W.T."/>
        </authorList>
    </citation>
    <scope>NUCLEOTIDE SEQUENCE [LARGE SCALE GENOMIC DNA]</scope>
    <source>
        <strain evidence="3 4">KHI28</strain>
    </source>
</reference>